<evidence type="ECO:0000256" key="8">
    <source>
        <dbReference type="ARBA" id="ARBA00023211"/>
    </source>
</evidence>
<dbReference type="InterPro" id="IPR015655">
    <property type="entry name" value="PP2C"/>
</dbReference>
<organism evidence="12 13">
    <name type="scientific">Symbiodinium pilosum</name>
    <name type="common">Dinoflagellate</name>
    <dbReference type="NCBI Taxonomy" id="2952"/>
    <lineage>
        <taxon>Eukaryota</taxon>
        <taxon>Sar</taxon>
        <taxon>Alveolata</taxon>
        <taxon>Dinophyceae</taxon>
        <taxon>Suessiales</taxon>
        <taxon>Symbiodiniaceae</taxon>
        <taxon>Symbiodinium</taxon>
    </lineage>
</organism>
<comment type="catalytic activity">
    <reaction evidence="10">
        <text>O-phospho-L-threonyl-[protein] + H2O = L-threonyl-[protein] + phosphate</text>
        <dbReference type="Rhea" id="RHEA:47004"/>
        <dbReference type="Rhea" id="RHEA-COMP:11060"/>
        <dbReference type="Rhea" id="RHEA-COMP:11605"/>
        <dbReference type="ChEBI" id="CHEBI:15377"/>
        <dbReference type="ChEBI" id="CHEBI:30013"/>
        <dbReference type="ChEBI" id="CHEBI:43474"/>
        <dbReference type="ChEBI" id="CHEBI:61977"/>
        <dbReference type="EC" id="3.1.3.16"/>
    </reaction>
</comment>
<dbReference type="Gene3D" id="3.60.40.10">
    <property type="entry name" value="PPM-type phosphatase domain"/>
    <property type="match status" value="2"/>
</dbReference>
<keyword evidence="7" id="KW-0904">Protein phosphatase</keyword>
<comment type="similarity">
    <text evidence="2">Belongs to the PP2C family.</text>
</comment>
<comment type="catalytic activity">
    <reaction evidence="9">
        <text>O-phospho-L-seryl-[protein] + H2O = L-seryl-[protein] + phosphate</text>
        <dbReference type="Rhea" id="RHEA:20629"/>
        <dbReference type="Rhea" id="RHEA-COMP:9863"/>
        <dbReference type="Rhea" id="RHEA-COMP:11604"/>
        <dbReference type="ChEBI" id="CHEBI:15377"/>
        <dbReference type="ChEBI" id="CHEBI:29999"/>
        <dbReference type="ChEBI" id="CHEBI:43474"/>
        <dbReference type="ChEBI" id="CHEBI:83421"/>
        <dbReference type="EC" id="3.1.3.16"/>
    </reaction>
</comment>
<dbReference type="InterPro" id="IPR036457">
    <property type="entry name" value="PPM-type-like_dom_sf"/>
</dbReference>
<keyword evidence="8" id="KW-0464">Manganese</keyword>
<dbReference type="GO" id="GO:0046872">
    <property type="term" value="F:metal ion binding"/>
    <property type="evidence" value="ECO:0007669"/>
    <property type="project" value="UniProtKB-KW"/>
</dbReference>
<comment type="caution">
    <text evidence="12">The sequence shown here is derived from an EMBL/GenBank/DDBJ whole genome shotgun (WGS) entry which is preliminary data.</text>
</comment>
<comment type="cofactor">
    <cofactor evidence="1">
        <name>Mn(2+)</name>
        <dbReference type="ChEBI" id="CHEBI:29035"/>
    </cofactor>
</comment>
<dbReference type="PROSITE" id="PS51746">
    <property type="entry name" value="PPM_2"/>
    <property type="match status" value="1"/>
</dbReference>
<evidence type="ECO:0000256" key="7">
    <source>
        <dbReference type="ARBA" id="ARBA00022912"/>
    </source>
</evidence>
<dbReference type="PANTHER" id="PTHR13832:SF803">
    <property type="entry name" value="PROTEIN PHOSPHATASE 1G"/>
    <property type="match status" value="1"/>
</dbReference>
<dbReference type="GO" id="GO:0004722">
    <property type="term" value="F:protein serine/threonine phosphatase activity"/>
    <property type="evidence" value="ECO:0007669"/>
    <property type="project" value="UniProtKB-EC"/>
</dbReference>
<dbReference type="AlphaFoldDB" id="A0A812S6N3"/>
<evidence type="ECO:0000256" key="9">
    <source>
        <dbReference type="ARBA" id="ARBA00047761"/>
    </source>
</evidence>
<dbReference type="Pfam" id="PF00481">
    <property type="entry name" value="PP2C"/>
    <property type="match status" value="1"/>
</dbReference>
<dbReference type="EMBL" id="CAJNIZ010022558">
    <property type="protein sequence ID" value="CAE7462503.1"/>
    <property type="molecule type" value="Genomic_DNA"/>
</dbReference>
<sequence>MGSLLDKPVKEKGIETGGDERMEWVTAEMQGWRPDMEDEHIANSNVGEEMLGLPVVAFIASLTVTVDPQVMFGMQARPKKASFHRMDDLLREPANAKACVRVDLGTFAMRGTGALYGEGPHGKGGLSDVEQSEMKESFMKLQKLKQAEKGDEFVPDTVGCTAVCVVVRKQDLAPMPQGDVITANAGDSRAVMCRAGQALELSYDHKPASETEKSRIEAAGGTVEDNQGVARVNGNLNLSRAIGDLEYKKREDLPPQEQVICSTPDVVIRELTPEDEFIVLACDGIWDVMSNQDICDFVKPRLEKGLEMKVISEELLEHCCSEDPSKTQGLGTDNMTVVIVKLKESSTWSPASA</sequence>
<keyword evidence="4" id="KW-0479">Metal-binding</keyword>
<dbReference type="PANTHER" id="PTHR13832">
    <property type="entry name" value="PROTEIN PHOSPHATASE 2C"/>
    <property type="match status" value="1"/>
</dbReference>
<dbReference type="InterPro" id="IPR001932">
    <property type="entry name" value="PPM-type_phosphatase-like_dom"/>
</dbReference>
<dbReference type="SMART" id="SM00332">
    <property type="entry name" value="PP2Cc"/>
    <property type="match status" value="1"/>
</dbReference>
<dbReference type="OrthoDB" id="10264738at2759"/>
<keyword evidence="6" id="KW-0460">Magnesium</keyword>
<dbReference type="EC" id="3.1.3.16" evidence="3"/>
<proteinExistence type="inferred from homology"/>
<accession>A0A812S6N3</accession>
<evidence type="ECO:0000313" key="12">
    <source>
        <dbReference type="EMBL" id="CAE7462503.1"/>
    </source>
</evidence>
<keyword evidence="13" id="KW-1185">Reference proteome</keyword>
<feature type="domain" description="PPM-type phosphatase" evidence="11">
    <location>
        <begin position="23"/>
        <end position="342"/>
    </location>
</feature>
<evidence type="ECO:0000256" key="4">
    <source>
        <dbReference type="ARBA" id="ARBA00022723"/>
    </source>
</evidence>
<evidence type="ECO:0000256" key="2">
    <source>
        <dbReference type="ARBA" id="ARBA00006702"/>
    </source>
</evidence>
<protein>
    <recommendedName>
        <fullName evidence="3">protein-serine/threonine phosphatase</fullName>
        <ecNumber evidence="3">3.1.3.16</ecNumber>
    </recommendedName>
</protein>
<keyword evidence="5" id="KW-0378">Hydrolase</keyword>
<evidence type="ECO:0000256" key="5">
    <source>
        <dbReference type="ARBA" id="ARBA00022801"/>
    </source>
</evidence>
<evidence type="ECO:0000256" key="1">
    <source>
        <dbReference type="ARBA" id="ARBA00001936"/>
    </source>
</evidence>
<dbReference type="SUPFAM" id="SSF81606">
    <property type="entry name" value="PP2C-like"/>
    <property type="match status" value="1"/>
</dbReference>
<evidence type="ECO:0000256" key="10">
    <source>
        <dbReference type="ARBA" id="ARBA00048336"/>
    </source>
</evidence>
<evidence type="ECO:0000313" key="13">
    <source>
        <dbReference type="Proteomes" id="UP000649617"/>
    </source>
</evidence>
<name>A0A812S6N3_SYMPI</name>
<evidence type="ECO:0000259" key="11">
    <source>
        <dbReference type="PROSITE" id="PS51746"/>
    </source>
</evidence>
<gene>
    <name evidence="12" type="ORF">SPIL2461_LOCUS11569</name>
</gene>
<evidence type="ECO:0000256" key="3">
    <source>
        <dbReference type="ARBA" id="ARBA00013081"/>
    </source>
</evidence>
<evidence type="ECO:0000256" key="6">
    <source>
        <dbReference type="ARBA" id="ARBA00022842"/>
    </source>
</evidence>
<dbReference type="CDD" id="cd00143">
    <property type="entry name" value="PP2Cc"/>
    <property type="match status" value="1"/>
</dbReference>
<reference evidence="12" key="1">
    <citation type="submission" date="2021-02" db="EMBL/GenBank/DDBJ databases">
        <authorList>
            <person name="Dougan E. K."/>
            <person name="Rhodes N."/>
            <person name="Thang M."/>
            <person name="Chan C."/>
        </authorList>
    </citation>
    <scope>NUCLEOTIDE SEQUENCE</scope>
</reference>
<dbReference type="Proteomes" id="UP000649617">
    <property type="component" value="Unassembled WGS sequence"/>
</dbReference>